<comment type="caution">
    <text evidence="1">The sequence shown here is derived from an EMBL/GenBank/DDBJ whole genome shotgun (WGS) entry which is preliminary data.</text>
</comment>
<evidence type="ECO:0000313" key="2">
    <source>
        <dbReference type="Proteomes" id="UP000604825"/>
    </source>
</evidence>
<evidence type="ECO:0000313" key="1">
    <source>
        <dbReference type="EMBL" id="CAD6251099.1"/>
    </source>
</evidence>
<protein>
    <submittedName>
        <fullName evidence="1">Uncharacterized protein</fullName>
    </submittedName>
</protein>
<name>A0A811Q594_9POAL</name>
<dbReference type="AlphaFoldDB" id="A0A811Q594"/>
<organism evidence="1 2">
    <name type="scientific">Miscanthus lutarioriparius</name>
    <dbReference type="NCBI Taxonomy" id="422564"/>
    <lineage>
        <taxon>Eukaryota</taxon>
        <taxon>Viridiplantae</taxon>
        <taxon>Streptophyta</taxon>
        <taxon>Embryophyta</taxon>
        <taxon>Tracheophyta</taxon>
        <taxon>Spermatophyta</taxon>
        <taxon>Magnoliopsida</taxon>
        <taxon>Liliopsida</taxon>
        <taxon>Poales</taxon>
        <taxon>Poaceae</taxon>
        <taxon>PACMAD clade</taxon>
        <taxon>Panicoideae</taxon>
        <taxon>Andropogonodae</taxon>
        <taxon>Andropogoneae</taxon>
        <taxon>Saccharinae</taxon>
        <taxon>Miscanthus</taxon>
    </lineage>
</organism>
<dbReference type="EMBL" id="CAJGYO010000008">
    <property type="protein sequence ID" value="CAD6251099.1"/>
    <property type="molecule type" value="Genomic_DNA"/>
</dbReference>
<proteinExistence type="predicted"/>
<dbReference type="OrthoDB" id="621609at2759"/>
<dbReference type="Proteomes" id="UP000604825">
    <property type="component" value="Unassembled WGS sequence"/>
</dbReference>
<gene>
    <name evidence="1" type="ORF">NCGR_LOCUS34865</name>
</gene>
<keyword evidence="2" id="KW-1185">Reference proteome</keyword>
<sequence>MAHYGPHSALKVNGVNLSEIQEGEVTVTNMHSSNGPDFILHMTFTQKTTASSKAHARLRCVYFPIIQGKESIDSILEKLRIDGFEIKENFDNFSRVSIGRLGRLLPDARWVHY</sequence>
<reference evidence="1" key="1">
    <citation type="submission" date="2020-10" db="EMBL/GenBank/DDBJ databases">
        <authorList>
            <person name="Han B."/>
            <person name="Lu T."/>
            <person name="Zhao Q."/>
            <person name="Huang X."/>
            <person name="Zhao Y."/>
        </authorList>
    </citation>
    <scope>NUCLEOTIDE SEQUENCE</scope>
</reference>
<accession>A0A811Q594</accession>